<keyword evidence="2" id="KW-1185">Reference proteome</keyword>
<sequence>MAVLHQFDYVFALGMIFAFLDAWNIGANDVANSFATSVSSRSLTMKQAMMIATFTEFGGAVLAGARVADTIRSKILSVAAFEQEPAMLMLGMLCALVGSSTFLTVATRIGMPVSTTHCIVGGVIGVGVASLGADGVNWGWKGVSQVFAAWVIAPAIAGGFGIIIFLTAKYTVLERKNSLKWGLMTIPVWFGIAAGVLTMVIVWKGAPSLNLDTWGTAQILGCILGVGAAVALLSALFLVPYLYRKLVLDDWTIKPWHVILGPLLLRRGPVPERPEGEQRQVIQDYYSGYMTKTQLEEQGVSRARIDDIEVGHDNKDRIAVNGGNASVDDITQCGTAPGSPSGSMAKEKLIKDELPKTWCLTDHKPYYRPINAWRIANHYFFRGVNVDVVAEQKKDSVLAGNLDEMHAAVKHYDNKTEHLFSFLQVMTAATASFAHGSNDVSNAIGPLATIFLVWNTGELSSKAPVPIWVLVYGGAAIVIGLWTYGYNIMRMLGNRLTLHSPSRGFSMEFGSAVTVVLATRLALPVSTTQCITGATVGVGLCTGSLKAVNWRMIAWIYAGWIITLPCTGIISGCLMGIIINAPRWGMAV</sequence>
<reference evidence="1" key="1">
    <citation type="submission" date="2024-02" db="EMBL/GenBank/DDBJ databases">
        <title>Metagenome Assembled Genome of Zalaria obscura JY119.</title>
        <authorList>
            <person name="Vighnesh L."/>
            <person name="Jagadeeshwari U."/>
            <person name="Venkata Ramana C."/>
            <person name="Sasikala C."/>
        </authorList>
    </citation>
    <scope>NUCLEOTIDE SEQUENCE</scope>
    <source>
        <strain evidence="1">JY119</strain>
    </source>
</reference>
<evidence type="ECO:0000313" key="2">
    <source>
        <dbReference type="Proteomes" id="UP001320706"/>
    </source>
</evidence>
<evidence type="ECO:0000313" key="1">
    <source>
        <dbReference type="EMBL" id="KAK8216904.1"/>
    </source>
</evidence>
<organism evidence="1 2">
    <name type="scientific">Zalaria obscura</name>
    <dbReference type="NCBI Taxonomy" id="2024903"/>
    <lineage>
        <taxon>Eukaryota</taxon>
        <taxon>Fungi</taxon>
        <taxon>Dikarya</taxon>
        <taxon>Ascomycota</taxon>
        <taxon>Pezizomycotina</taxon>
        <taxon>Dothideomycetes</taxon>
        <taxon>Dothideomycetidae</taxon>
        <taxon>Dothideales</taxon>
        <taxon>Zalariaceae</taxon>
        <taxon>Zalaria</taxon>
    </lineage>
</organism>
<protein>
    <submittedName>
        <fullName evidence="1">Na+/Pi symporter</fullName>
    </submittedName>
</protein>
<dbReference type="EMBL" id="JAMKPW020000007">
    <property type="protein sequence ID" value="KAK8216904.1"/>
    <property type="molecule type" value="Genomic_DNA"/>
</dbReference>
<proteinExistence type="predicted"/>
<name>A0ACC3SLM1_9PEZI</name>
<accession>A0ACC3SLM1</accession>
<gene>
    <name evidence="1" type="primary">PHO89</name>
    <name evidence="1" type="ORF">M8818_001867</name>
</gene>
<comment type="caution">
    <text evidence="1">The sequence shown here is derived from an EMBL/GenBank/DDBJ whole genome shotgun (WGS) entry which is preliminary data.</text>
</comment>
<dbReference type="Proteomes" id="UP001320706">
    <property type="component" value="Unassembled WGS sequence"/>
</dbReference>